<reference evidence="3" key="1">
    <citation type="journal article" date="2019" name="Int. J. Syst. Evol. Microbiol.">
        <title>The Global Catalogue of Microorganisms (GCM) 10K type strain sequencing project: providing services to taxonomists for standard genome sequencing and annotation.</title>
        <authorList>
            <consortium name="The Broad Institute Genomics Platform"/>
            <consortium name="The Broad Institute Genome Sequencing Center for Infectious Disease"/>
            <person name="Wu L."/>
            <person name="Ma J."/>
        </authorList>
    </citation>
    <scope>NUCLEOTIDE SEQUENCE [LARGE SCALE GENOMIC DNA]</scope>
    <source>
        <strain evidence="3">KCTC 52416</strain>
    </source>
</reference>
<keyword evidence="1" id="KW-0472">Membrane</keyword>
<evidence type="ECO:0000256" key="1">
    <source>
        <dbReference type="SAM" id="Phobius"/>
    </source>
</evidence>
<sequence>MATAPETHKKPVGFDMLAGLSAIGMIGWIITSYFGGMVLFLLAYGFIIVPIIILYVVSFIETLISLIRNGKATSKTKLIAHGAVISLVILLNVAESDLLKSKRVMTAILKDDLFHYKLVFRKNGRVENQVYGMFGYATTYHGRYKLKDSLIVFSKRPYDNDFIPDTVLLDKTQHAIFINRNKDGGFDVEKEWLNHFEIIE</sequence>
<evidence type="ECO:0008006" key="4">
    <source>
        <dbReference type="Google" id="ProtNLM"/>
    </source>
</evidence>
<dbReference type="EMBL" id="JBHRTA010000029">
    <property type="protein sequence ID" value="MFC3197687.1"/>
    <property type="molecule type" value="Genomic_DNA"/>
</dbReference>
<evidence type="ECO:0000313" key="3">
    <source>
        <dbReference type="Proteomes" id="UP001595526"/>
    </source>
</evidence>
<name>A0ABV7JKH7_9SPHI</name>
<proteinExistence type="predicted"/>
<evidence type="ECO:0000313" key="2">
    <source>
        <dbReference type="EMBL" id="MFC3197687.1"/>
    </source>
</evidence>
<feature type="transmembrane region" description="Helical" evidence="1">
    <location>
        <begin position="12"/>
        <end position="31"/>
    </location>
</feature>
<dbReference type="Proteomes" id="UP001595526">
    <property type="component" value="Unassembled WGS sequence"/>
</dbReference>
<gene>
    <name evidence="2" type="ORF">ACFOET_08690</name>
</gene>
<protein>
    <recommendedName>
        <fullName evidence="4">PH domain-containing protein</fullName>
    </recommendedName>
</protein>
<dbReference type="RefSeq" id="WP_379021615.1">
    <property type="nucleotide sequence ID" value="NZ_JBHRTA010000029.1"/>
</dbReference>
<accession>A0ABV7JKH7</accession>
<feature type="transmembrane region" description="Helical" evidence="1">
    <location>
        <begin position="37"/>
        <end position="57"/>
    </location>
</feature>
<keyword evidence="3" id="KW-1185">Reference proteome</keyword>
<organism evidence="2 3">
    <name type="scientific">Parapedobacter deserti</name>
    <dbReference type="NCBI Taxonomy" id="1912957"/>
    <lineage>
        <taxon>Bacteria</taxon>
        <taxon>Pseudomonadati</taxon>
        <taxon>Bacteroidota</taxon>
        <taxon>Sphingobacteriia</taxon>
        <taxon>Sphingobacteriales</taxon>
        <taxon>Sphingobacteriaceae</taxon>
        <taxon>Parapedobacter</taxon>
    </lineage>
</organism>
<comment type="caution">
    <text evidence="2">The sequence shown here is derived from an EMBL/GenBank/DDBJ whole genome shotgun (WGS) entry which is preliminary data.</text>
</comment>
<keyword evidence="1" id="KW-1133">Transmembrane helix</keyword>
<keyword evidence="1" id="KW-0812">Transmembrane</keyword>